<dbReference type="InterPro" id="IPR021719">
    <property type="entry name" value="Prot_inh_I78"/>
</dbReference>
<gene>
    <name evidence="1" type="ORF">C5F44_00705</name>
</gene>
<evidence type="ECO:0008006" key="3">
    <source>
        <dbReference type="Google" id="ProtNLM"/>
    </source>
</evidence>
<dbReference type="Proteomes" id="UP000241362">
    <property type="component" value="Unassembled WGS sequence"/>
</dbReference>
<dbReference type="EMBL" id="PZKE01000001">
    <property type="protein sequence ID" value="PTE16414.1"/>
    <property type="molecule type" value="Genomic_DNA"/>
</dbReference>
<evidence type="ECO:0000313" key="1">
    <source>
        <dbReference type="EMBL" id="PTE16414.1"/>
    </source>
</evidence>
<evidence type="ECO:0000313" key="2">
    <source>
        <dbReference type="Proteomes" id="UP000241362"/>
    </source>
</evidence>
<dbReference type="AlphaFoldDB" id="A0A2T4JER4"/>
<dbReference type="Pfam" id="PF11720">
    <property type="entry name" value="Inhibitor_I78"/>
    <property type="match status" value="1"/>
</dbReference>
<comment type="caution">
    <text evidence="1">The sequence shown here is derived from an EMBL/GenBank/DDBJ whole genome shotgun (WGS) entry which is preliminary data.</text>
</comment>
<proteinExistence type="predicted"/>
<reference evidence="1 2" key="1">
    <citation type="submission" date="2018-03" db="EMBL/GenBank/DDBJ databases">
        <title>Rhodobacter blasticus.</title>
        <authorList>
            <person name="Meyer T.E."/>
            <person name="Miller S."/>
            <person name="Lodha T."/>
            <person name="Gandham S."/>
            <person name="Chintalapati S."/>
            <person name="Chintalapati V.R."/>
        </authorList>
    </citation>
    <scope>NUCLEOTIDE SEQUENCE [LARGE SCALE GENOMIC DNA]</scope>
    <source>
        <strain evidence="1 2">DSM 2131</strain>
    </source>
</reference>
<name>A0A2T4JER4_FUSBL</name>
<accession>A0A2T4JER4</accession>
<keyword evidence="2" id="KW-1185">Reference proteome</keyword>
<protein>
    <recommendedName>
        <fullName evidence="3">Peptidase inhibitor I78 family protein</fullName>
    </recommendedName>
</protein>
<dbReference type="RefSeq" id="WP_107671579.1">
    <property type="nucleotide sequence ID" value="NZ_PZKE01000001.1"/>
</dbReference>
<dbReference type="PROSITE" id="PS51257">
    <property type="entry name" value="PROKAR_LIPOPROTEIN"/>
    <property type="match status" value="1"/>
</dbReference>
<dbReference type="Gene3D" id="3.30.10.10">
    <property type="entry name" value="Trypsin Inhibitor V, subunit A"/>
    <property type="match status" value="1"/>
</dbReference>
<sequence>MRRFLPLLFLAATACTMTNPEPAVPVDDWVPPADVTSGFNEREPDTCKASTLQAWVGQPVAMLDTSGAPGPVRIIAQDEVVDQEEYRSARINLHVDRRGTVRLLTCG</sequence>
<organism evidence="1 2">
    <name type="scientific">Fuscovulum blasticum DSM 2131</name>
    <dbReference type="NCBI Taxonomy" id="1188250"/>
    <lineage>
        <taxon>Bacteria</taxon>
        <taxon>Pseudomonadati</taxon>
        <taxon>Pseudomonadota</taxon>
        <taxon>Alphaproteobacteria</taxon>
        <taxon>Rhodobacterales</taxon>
        <taxon>Paracoccaceae</taxon>
        <taxon>Pseudogemmobacter</taxon>
    </lineage>
</organism>